<dbReference type="RefSeq" id="WP_085160614.1">
    <property type="nucleotide sequence ID" value="NZ_AP022581.1"/>
</dbReference>
<dbReference type="Pfam" id="PF00884">
    <property type="entry name" value="Sulfatase"/>
    <property type="match status" value="1"/>
</dbReference>
<evidence type="ECO:0000256" key="1">
    <source>
        <dbReference type="ARBA" id="ARBA00008779"/>
    </source>
</evidence>
<protein>
    <submittedName>
        <fullName evidence="3">Hydrolase</fullName>
    </submittedName>
</protein>
<dbReference type="PANTHER" id="PTHR42693">
    <property type="entry name" value="ARYLSULFATASE FAMILY MEMBER"/>
    <property type="match status" value="1"/>
</dbReference>
<evidence type="ECO:0000313" key="4">
    <source>
        <dbReference type="Proteomes" id="UP000466396"/>
    </source>
</evidence>
<comment type="similarity">
    <text evidence="1">Belongs to the sulfatase family.</text>
</comment>
<organism evidence="3 4">
    <name type="scientific">Mycobacterium lacus</name>
    <dbReference type="NCBI Taxonomy" id="169765"/>
    <lineage>
        <taxon>Bacteria</taxon>
        <taxon>Bacillati</taxon>
        <taxon>Actinomycetota</taxon>
        <taxon>Actinomycetes</taxon>
        <taxon>Mycobacteriales</taxon>
        <taxon>Mycobacteriaceae</taxon>
        <taxon>Mycobacterium</taxon>
    </lineage>
</organism>
<dbReference type="EMBL" id="AP022581">
    <property type="protein sequence ID" value="BBX97735.1"/>
    <property type="molecule type" value="Genomic_DNA"/>
</dbReference>
<dbReference type="Proteomes" id="UP000466396">
    <property type="component" value="Chromosome"/>
</dbReference>
<keyword evidence="2 3" id="KW-0378">Hydrolase</keyword>
<dbReference type="STRING" id="169765.AWC15_22085"/>
<name>A0A1X1Y5N5_9MYCO</name>
<dbReference type="OrthoDB" id="9777306at2"/>
<proteinExistence type="inferred from homology"/>
<keyword evidence="4" id="KW-1185">Reference proteome</keyword>
<accession>A0A1X1Y5N5</accession>
<dbReference type="GO" id="GO:0004065">
    <property type="term" value="F:arylsulfatase activity"/>
    <property type="evidence" value="ECO:0007669"/>
    <property type="project" value="TreeGrafter"/>
</dbReference>
<gene>
    <name evidence="3" type="ORF">MLAC_30290</name>
</gene>
<dbReference type="PANTHER" id="PTHR42693:SF53">
    <property type="entry name" value="ENDO-4-O-SULFATASE"/>
    <property type="match status" value="1"/>
</dbReference>
<reference evidence="3 4" key="1">
    <citation type="journal article" date="2019" name="Emerg. Microbes Infect.">
        <title>Comprehensive subspecies identification of 175 nontuberculous mycobacteria species based on 7547 genomic profiles.</title>
        <authorList>
            <person name="Matsumoto Y."/>
            <person name="Kinjo T."/>
            <person name="Motooka D."/>
            <person name="Nabeya D."/>
            <person name="Jung N."/>
            <person name="Uechi K."/>
            <person name="Horii T."/>
            <person name="Iida T."/>
            <person name="Fujita J."/>
            <person name="Nakamura S."/>
        </authorList>
    </citation>
    <scope>NUCLEOTIDE SEQUENCE [LARGE SCALE GENOMIC DNA]</scope>
    <source>
        <strain evidence="3 4">JCM 15657</strain>
    </source>
</reference>
<dbReference type="InterPro" id="IPR017850">
    <property type="entry name" value="Alkaline_phosphatase_core_sf"/>
</dbReference>
<dbReference type="AlphaFoldDB" id="A0A1X1Y5N5"/>
<dbReference type="KEGG" id="mlj:MLAC_30290"/>
<dbReference type="Gene3D" id="3.40.720.10">
    <property type="entry name" value="Alkaline Phosphatase, subunit A"/>
    <property type="match status" value="2"/>
</dbReference>
<sequence>MPDRPDIVILMTDEERAAPPYESADVLSWRQRTLRGRGWFDEHGVSFTRHYTGSLACVPSRPTIFTGQYPDLHGVTQTDGIGKRFDDSRLRWLRAGEVPTLGNWFRAAGYDTHYDGKWHISHADLPDPTTGGSLATNDDDGVVDPAAVRRYLDADPLGPYGFSGWVGPEPHGAGLANSGFRRDPLIADRVVAWLDDRYARRRAGDAAAMRPFLLVASFVNPHDIVLFPAWVRRSPVKRSPLDPPHVPAAPTANEDLSTKPAAQIAFREAYYSGYGPAGAVSRSYERNAQRYRDLYYRLHAEVDGPIDRVRRAVTDGGSGNAVLVRTSDHGDLLGAHGGLHQKWFNLYDEATRVPFVIVRVGENATQARTVSAPTSHVDLVPTLLGAAGIDVEATAAALAESFSEVHPLPGRDLMPVVDGGPADDGRTVYLMTRDNVLEGDTGASAFARQLGRAVNPPAPLRIRVPAHVAANFEGLVVRVDDTQARGGAGHLWKLVRTFDDPATWTEPGVRHLATNGVGGEAYRTDPLDDQWELYDLTADPIESQNRWTDPELHELRRHLRMQLKQQRASSVPERNRPWPYANRQPPAGGSKGRARRVLGRLGGRVGGRPAVGPRR</sequence>
<evidence type="ECO:0000256" key="2">
    <source>
        <dbReference type="ARBA" id="ARBA00022801"/>
    </source>
</evidence>
<dbReference type="SUPFAM" id="SSF53649">
    <property type="entry name" value="Alkaline phosphatase-like"/>
    <property type="match status" value="1"/>
</dbReference>
<dbReference type="InterPro" id="IPR050738">
    <property type="entry name" value="Sulfatase"/>
</dbReference>
<dbReference type="InterPro" id="IPR000917">
    <property type="entry name" value="Sulfatase_N"/>
</dbReference>
<evidence type="ECO:0000313" key="3">
    <source>
        <dbReference type="EMBL" id="BBX97735.1"/>
    </source>
</evidence>